<dbReference type="Pfam" id="PF07080">
    <property type="entry name" value="DUF1348"/>
    <property type="match status" value="1"/>
</dbReference>
<dbReference type="InterPro" id="IPR009783">
    <property type="entry name" value="DUF1348"/>
</dbReference>
<evidence type="ECO:0000313" key="1">
    <source>
        <dbReference type="EMBL" id="WOD17170.1"/>
    </source>
</evidence>
<dbReference type="InterPro" id="IPR032710">
    <property type="entry name" value="NTF2-like_dom_sf"/>
</dbReference>
<accession>A0ABZ0EIW6</accession>
<dbReference type="RefSeq" id="WP_317019744.1">
    <property type="nucleotide sequence ID" value="NZ_CP136512.1"/>
</dbReference>
<gene>
    <name evidence="1" type="ORF">RW095_15210</name>
</gene>
<evidence type="ECO:0000313" key="2">
    <source>
        <dbReference type="Proteomes" id="UP001302652"/>
    </source>
</evidence>
<protein>
    <submittedName>
        <fullName evidence="1">Nuclear transport factor 2 family protein</fullName>
    </submittedName>
</protein>
<dbReference type="PANTHER" id="PTHR31757">
    <property type="entry name" value="SLL0781 PROTEIN"/>
    <property type="match status" value="1"/>
</dbReference>
<dbReference type="Gene3D" id="3.10.450.50">
    <property type="match status" value="1"/>
</dbReference>
<dbReference type="EMBL" id="CP136512">
    <property type="protein sequence ID" value="WOD17170.1"/>
    <property type="molecule type" value="Genomic_DNA"/>
</dbReference>
<organism evidence="1 2">
    <name type="scientific">Paraburkholderia kirstenboschensis</name>
    <dbReference type="NCBI Taxonomy" id="1245436"/>
    <lineage>
        <taxon>Bacteria</taxon>
        <taxon>Pseudomonadati</taxon>
        <taxon>Pseudomonadota</taxon>
        <taxon>Betaproteobacteria</taxon>
        <taxon>Burkholderiales</taxon>
        <taxon>Burkholderiaceae</taxon>
        <taxon>Paraburkholderia</taxon>
    </lineage>
</organism>
<proteinExistence type="predicted"/>
<keyword evidence="2" id="KW-1185">Reference proteome</keyword>
<dbReference type="Proteomes" id="UP001302652">
    <property type="component" value="Chromosome 2"/>
</dbReference>
<name>A0ABZ0EIW6_9BURK</name>
<sequence>MADQIESRPPLPPFTRDTAIQKVRAAEDGWNTRDPERVSLAYTPDSVWRNRVEFTHGRAEIVGLLRRKWAKELDYRLIKELWAFTDNRIAVRFAYEWHDDSNNWFRSYGNENWEFDEHGLMARRHASINDLPIREADRLYHWPLGRRPDDHPGLSDLGL</sequence>
<dbReference type="PANTHER" id="PTHR31757:SF0">
    <property type="entry name" value="SLL0781 PROTEIN"/>
    <property type="match status" value="1"/>
</dbReference>
<dbReference type="SUPFAM" id="SSF54427">
    <property type="entry name" value="NTF2-like"/>
    <property type="match status" value="1"/>
</dbReference>
<reference evidence="1 2" key="1">
    <citation type="submission" date="2023-10" db="EMBL/GenBank/DDBJ databases">
        <title>Surface-active antibiotics is a multifunctional adaptation for post-fire microbes.</title>
        <authorList>
            <person name="Liu M.D."/>
            <person name="Du Y."/>
            <person name="Koupaei S.K."/>
            <person name="Kim N.R."/>
            <person name="Zhang W."/>
            <person name="Traxler M.F."/>
        </authorList>
    </citation>
    <scope>NUCLEOTIDE SEQUENCE [LARGE SCALE GENOMIC DNA]</scope>
    <source>
        <strain evidence="1 2">F3</strain>
    </source>
</reference>